<reference evidence="2 3" key="1">
    <citation type="submission" date="2021-06" db="EMBL/GenBank/DDBJ databases">
        <title>Description of novel taxa of the family Lachnospiraceae.</title>
        <authorList>
            <person name="Chaplin A.V."/>
            <person name="Sokolova S.R."/>
            <person name="Pikina A.P."/>
            <person name="Korzhanova M."/>
            <person name="Belova V."/>
            <person name="Korostin D."/>
            <person name="Efimov B.A."/>
        </authorList>
    </citation>
    <scope>NUCLEOTIDE SEQUENCE [LARGE SCALE GENOMIC DNA]</scope>
    <source>
        <strain evidence="2 3">ASD4241</strain>
    </source>
</reference>
<organism evidence="2 3">
    <name type="scientific">Diplocloster modestus</name>
    <dbReference type="NCBI Taxonomy" id="2850322"/>
    <lineage>
        <taxon>Bacteria</taxon>
        <taxon>Bacillati</taxon>
        <taxon>Bacillota</taxon>
        <taxon>Clostridia</taxon>
        <taxon>Lachnospirales</taxon>
        <taxon>Lachnospiraceae</taxon>
        <taxon>Diplocloster</taxon>
    </lineage>
</organism>
<keyword evidence="1" id="KW-0472">Membrane</keyword>
<gene>
    <name evidence="2" type="ORF">KTH90_05245</name>
</gene>
<comment type="caution">
    <text evidence="2">The sequence shown here is derived from an EMBL/GenBank/DDBJ whole genome shotgun (WGS) entry which is preliminary data.</text>
</comment>
<keyword evidence="3" id="KW-1185">Reference proteome</keyword>
<proteinExistence type="predicted"/>
<sequence>MTTKLTKRDKVLLYFLAIFLIITGFTALLIIPSWNRSDELSTNLEEAQSTRDRMDASIAMIPQYTTELEEKQKQRDQLIADLYPVMENQAVDKMITNLILDYGLDAKDFIISVDPQMRQIVPYSLSTMGLKAMTSAQGQAEEIISQGTSANAESELDGTSSGDAALAEGAATADGSSSSGTGTAMEIYTSDVSVKAVGSREKLQSLLDYIINEEPSIRITGYNFANEAGTFETGENAGMSTLTITMELYMCYK</sequence>
<keyword evidence="1" id="KW-1133">Transmembrane helix</keyword>
<protein>
    <submittedName>
        <fullName evidence="2">Type II secretion system protein M</fullName>
    </submittedName>
</protein>
<dbReference type="EMBL" id="JAHQCX010000003">
    <property type="protein sequence ID" value="MBU9725417.1"/>
    <property type="molecule type" value="Genomic_DNA"/>
</dbReference>
<evidence type="ECO:0000313" key="3">
    <source>
        <dbReference type="Proteomes" id="UP001314681"/>
    </source>
</evidence>
<evidence type="ECO:0000256" key="1">
    <source>
        <dbReference type="SAM" id="Phobius"/>
    </source>
</evidence>
<dbReference type="Proteomes" id="UP001314681">
    <property type="component" value="Unassembled WGS sequence"/>
</dbReference>
<accession>A0ABS6K4J1</accession>
<feature type="transmembrane region" description="Helical" evidence="1">
    <location>
        <begin position="12"/>
        <end position="34"/>
    </location>
</feature>
<evidence type="ECO:0000313" key="2">
    <source>
        <dbReference type="EMBL" id="MBU9725417.1"/>
    </source>
</evidence>
<keyword evidence="1" id="KW-0812">Transmembrane</keyword>
<name>A0ABS6K4J1_9FIRM</name>
<dbReference type="RefSeq" id="WP_238726388.1">
    <property type="nucleotide sequence ID" value="NZ_JAHQCX010000003.1"/>
</dbReference>